<dbReference type="GO" id="GO:0016787">
    <property type="term" value="F:hydrolase activity"/>
    <property type="evidence" value="ECO:0007669"/>
    <property type="project" value="UniProtKB-KW"/>
</dbReference>
<dbReference type="Proteomes" id="UP001595685">
    <property type="component" value="Unassembled WGS sequence"/>
</dbReference>
<dbReference type="Gene3D" id="3.40.50.1820">
    <property type="entry name" value="alpha/beta hydrolase"/>
    <property type="match status" value="1"/>
</dbReference>
<dbReference type="EMBL" id="JBHRWW010000012">
    <property type="protein sequence ID" value="MFC3689690.1"/>
    <property type="molecule type" value="Genomic_DNA"/>
</dbReference>
<dbReference type="SUPFAM" id="SSF53474">
    <property type="entry name" value="alpha/beta-Hydrolases"/>
    <property type="match status" value="1"/>
</dbReference>
<reference evidence="3" key="1">
    <citation type="journal article" date="2019" name="Int. J. Syst. Evol. Microbiol.">
        <title>The Global Catalogue of Microorganisms (GCM) 10K type strain sequencing project: providing services to taxonomists for standard genome sequencing and annotation.</title>
        <authorList>
            <consortium name="The Broad Institute Genomics Platform"/>
            <consortium name="The Broad Institute Genome Sequencing Center for Infectious Disease"/>
            <person name="Wu L."/>
            <person name="Ma J."/>
        </authorList>
    </citation>
    <scope>NUCLEOTIDE SEQUENCE [LARGE SCALE GENOMIC DNA]</scope>
    <source>
        <strain evidence="3">NCAIM B.02333</strain>
    </source>
</reference>
<evidence type="ECO:0000259" key="1">
    <source>
        <dbReference type="Pfam" id="PF12697"/>
    </source>
</evidence>
<organism evidence="2 3">
    <name type="scientific">Aquipuribacter hungaricus</name>
    <dbReference type="NCBI Taxonomy" id="545624"/>
    <lineage>
        <taxon>Bacteria</taxon>
        <taxon>Bacillati</taxon>
        <taxon>Actinomycetota</taxon>
        <taxon>Actinomycetes</taxon>
        <taxon>Micrococcales</taxon>
        <taxon>Intrasporangiaceae</taxon>
        <taxon>Aquipuribacter</taxon>
    </lineage>
</organism>
<dbReference type="InterPro" id="IPR029058">
    <property type="entry name" value="AB_hydrolase_fold"/>
</dbReference>
<evidence type="ECO:0000313" key="3">
    <source>
        <dbReference type="Proteomes" id="UP001595685"/>
    </source>
</evidence>
<protein>
    <submittedName>
        <fullName evidence="2">Alpha/beta fold hydrolase</fullName>
    </submittedName>
</protein>
<accession>A0ABV7WIM6</accession>
<evidence type="ECO:0000313" key="2">
    <source>
        <dbReference type="EMBL" id="MFC3689690.1"/>
    </source>
</evidence>
<dbReference type="PANTHER" id="PTHR46438:SF11">
    <property type="entry name" value="LIPASE-RELATED"/>
    <property type="match status" value="1"/>
</dbReference>
<dbReference type="InterPro" id="IPR000073">
    <property type="entry name" value="AB_hydrolase_1"/>
</dbReference>
<comment type="caution">
    <text evidence="2">The sequence shown here is derived from an EMBL/GenBank/DDBJ whole genome shotgun (WGS) entry which is preliminary data.</text>
</comment>
<dbReference type="RefSeq" id="WP_340294039.1">
    <property type="nucleotide sequence ID" value="NZ_JBBEOI010000134.1"/>
</dbReference>
<keyword evidence="2" id="KW-0378">Hydrolase</keyword>
<dbReference type="PRINTS" id="PR00111">
    <property type="entry name" value="ABHYDROLASE"/>
</dbReference>
<feature type="domain" description="AB hydrolase-1" evidence="1">
    <location>
        <begin position="18"/>
        <end position="258"/>
    </location>
</feature>
<dbReference type="PANTHER" id="PTHR46438">
    <property type="entry name" value="ALPHA/BETA-HYDROLASES SUPERFAMILY PROTEIN"/>
    <property type="match status" value="1"/>
</dbReference>
<dbReference type="Pfam" id="PF12697">
    <property type="entry name" value="Abhydrolase_6"/>
    <property type="match status" value="1"/>
</dbReference>
<gene>
    <name evidence="2" type="ORF">ACFOLH_15185</name>
</gene>
<proteinExistence type="predicted"/>
<name>A0ABV7WIM6_9MICO</name>
<sequence>MPLHDTHRVRRSGAGRPMVLVHGLGASFDCWREVEPLLRRHREVVVMDLPGFGAAEPLGGDVSIDAFADHLADLLEDEDLLDADLVGSSMGGEVVLELLRRGVGTGDVVAIAPSGYWGPWGLAWFRVVAWSATGLVTALRPVAHHVIGNPWGRRVLLRPLSPVPALLPEITADATHTFGNTHGFLPALRHLGGRRDPVRVPAGTAGPRRVSIVWGRRDGLCLPGQASAALEAVPDATLHWLDGSGHLPPWDEPQATAELLLRVTGAVSAPDDSLA</sequence>
<keyword evidence="3" id="KW-1185">Reference proteome</keyword>